<organism evidence="2 3">
    <name type="scientific">Paractinoplanes hotanensis</name>
    <dbReference type="NCBI Taxonomy" id="2906497"/>
    <lineage>
        <taxon>Bacteria</taxon>
        <taxon>Bacillati</taxon>
        <taxon>Actinomycetota</taxon>
        <taxon>Actinomycetes</taxon>
        <taxon>Micromonosporales</taxon>
        <taxon>Micromonosporaceae</taxon>
        <taxon>Paractinoplanes</taxon>
    </lineage>
</organism>
<feature type="compositionally biased region" description="Basic and acidic residues" evidence="1">
    <location>
        <begin position="281"/>
        <end position="293"/>
    </location>
</feature>
<gene>
    <name evidence="2" type="ORF">LXN57_39145</name>
</gene>
<dbReference type="RefSeq" id="WP_251803280.1">
    <property type="nucleotide sequence ID" value="NZ_JAMQOL010000061.1"/>
</dbReference>
<feature type="region of interest" description="Disordered" evidence="1">
    <location>
        <begin position="265"/>
        <end position="293"/>
    </location>
</feature>
<dbReference type="Proteomes" id="UP001523216">
    <property type="component" value="Unassembled WGS sequence"/>
</dbReference>
<proteinExistence type="predicted"/>
<feature type="region of interest" description="Disordered" evidence="1">
    <location>
        <begin position="71"/>
        <end position="201"/>
    </location>
</feature>
<comment type="caution">
    <text evidence="2">The sequence shown here is derived from an EMBL/GenBank/DDBJ whole genome shotgun (WGS) entry which is preliminary data.</text>
</comment>
<keyword evidence="3" id="KW-1185">Reference proteome</keyword>
<feature type="compositionally biased region" description="Low complexity" evidence="1">
    <location>
        <begin position="173"/>
        <end position="182"/>
    </location>
</feature>
<feature type="region of interest" description="Disordered" evidence="1">
    <location>
        <begin position="1"/>
        <end position="56"/>
    </location>
</feature>
<reference evidence="2 3" key="1">
    <citation type="submission" date="2022-06" db="EMBL/GenBank/DDBJ databases">
        <title>Actinoplanes abujensis sp. nov., isolated from Nigerian arid soil.</title>
        <authorList>
            <person name="Ding P."/>
        </authorList>
    </citation>
    <scope>NUCLEOTIDE SEQUENCE [LARGE SCALE GENOMIC DNA]</scope>
    <source>
        <strain evidence="3">TRM88002</strain>
    </source>
</reference>
<evidence type="ECO:0000313" key="3">
    <source>
        <dbReference type="Proteomes" id="UP001523216"/>
    </source>
</evidence>
<evidence type="ECO:0000256" key="1">
    <source>
        <dbReference type="SAM" id="MobiDB-lite"/>
    </source>
</evidence>
<evidence type="ECO:0000313" key="2">
    <source>
        <dbReference type="EMBL" id="MCM4083582.1"/>
    </source>
</evidence>
<feature type="compositionally biased region" description="Basic and acidic residues" evidence="1">
    <location>
        <begin position="153"/>
        <end position="163"/>
    </location>
</feature>
<name>A0ABT0YDL5_9ACTN</name>
<sequence>MAPGSPGGGPQGGSGSGVPDRPDAAGLVEGDVADWQLDGVEGPDVPTGGVAAGGSGLDTAGAGFEVAPTATPMMMSALPEGGPPGSPAGSDSKSGRPDAAGLVCGDGGEWDRGDPAGDVPQVAEPPLAVPVPSGSAPGQTAPGDRPAAPAKGGESRSPGKQELEQGPPPAAEPVPVAAAEPVLTQSEGWAEPSPGVGTRAPAVPVMPLTPVADAEEEPAVASSQAAELLAETAEAWAAGGPWAEATPVAPADDVVPVLDLEHVEEDPAAWGDTDGSWLLEDGPRPHEDPTNRS</sequence>
<feature type="compositionally biased region" description="Gly residues" evidence="1">
    <location>
        <begin position="1"/>
        <end position="16"/>
    </location>
</feature>
<dbReference type="EMBL" id="JAMQOL010000061">
    <property type="protein sequence ID" value="MCM4083582.1"/>
    <property type="molecule type" value="Genomic_DNA"/>
</dbReference>
<accession>A0ABT0YDL5</accession>
<protein>
    <submittedName>
        <fullName evidence="2">Uncharacterized protein</fullName>
    </submittedName>
</protein>